<reference evidence="1 2" key="1">
    <citation type="submission" date="2016-09" db="EMBL/GenBank/DDBJ databases">
        <authorList>
            <person name="Capua I."/>
            <person name="De Benedictis P."/>
            <person name="Joannis T."/>
            <person name="Lombin L.H."/>
            <person name="Cattoli G."/>
        </authorList>
    </citation>
    <scope>NUCLEOTIDE SEQUENCE [LARGE SCALE GENOMIC DNA]</scope>
    <source>
        <strain evidence="1 2">NIO-1002</strain>
    </source>
</reference>
<sequence>MQGRPDEPFDAALRRSFGEPPHGNDYNLVWPNPSGTATWLGWITPHVTLAEAAAVADGETLHVDALGRGGGVLPLMLEIVEAGLTLTGVVQAASWAQTRLRNALSRTQRRLAKEWVDSGLASEPPLALRQYVYSESTWLRSDFDETFGLDRIAGPALLRRLHYDKTSTSPERWEEKPGP</sequence>
<name>A0A1G6IBD0_9MICO</name>
<protein>
    <submittedName>
        <fullName evidence="1">Uncharacterized protein</fullName>
    </submittedName>
</protein>
<evidence type="ECO:0000313" key="1">
    <source>
        <dbReference type="EMBL" id="SDC03720.1"/>
    </source>
</evidence>
<dbReference type="EMBL" id="FMYG01000003">
    <property type="protein sequence ID" value="SDC03720.1"/>
    <property type="molecule type" value="Genomic_DNA"/>
</dbReference>
<dbReference type="AlphaFoldDB" id="A0A1G6IBD0"/>
<proteinExistence type="predicted"/>
<accession>A0A1G6IBD0</accession>
<dbReference type="Proteomes" id="UP000183203">
    <property type="component" value="Unassembled WGS sequence"/>
</dbReference>
<organism evidence="1 2">
    <name type="scientific">Microbacterium enclense</name>
    <dbReference type="NCBI Taxonomy" id="993073"/>
    <lineage>
        <taxon>Bacteria</taxon>
        <taxon>Bacillati</taxon>
        <taxon>Actinomycetota</taxon>
        <taxon>Actinomycetes</taxon>
        <taxon>Micrococcales</taxon>
        <taxon>Microbacteriaceae</taxon>
        <taxon>Microbacterium</taxon>
    </lineage>
</organism>
<gene>
    <name evidence="1" type="ORF">SAMN05216418_1456</name>
</gene>
<evidence type="ECO:0000313" key="2">
    <source>
        <dbReference type="Proteomes" id="UP000183203"/>
    </source>
</evidence>